<dbReference type="SUPFAM" id="SSF52540">
    <property type="entry name" value="P-loop containing nucleoside triphosphate hydrolases"/>
    <property type="match status" value="1"/>
</dbReference>
<protein>
    <recommendedName>
        <fullName evidence="3">CobQ/CobB/MinD/ParA nucleotide binding domain-containing protein</fullName>
    </recommendedName>
</protein>
<evidence type="ECO:0000313" key="2">
    <source>
        <dbReference type="Proteomes" id="UP000036873"/>
    </source>
</evidence>
<dbReference type="InterPro" id="IPR027417">
    <property type="entry name" value="P-loop_NTPase"/>
</dbReference>
<comment type="caution">
    <text evidence="1">The sequence shown here is derived from an EMBL/GenBank/DDBJ whole genome shotgun (WGS) entry which is preliminary data.</text>
</comment>
<keyword evidence="2" id="KW-1185">Reference proteome</keyword>
<evidence type="ECO:0008006" key="3">
    <source>
        <dbReference type="Google" id="ProtNLM"/>
    </source>
</evidence>
<proteinExistence type="predicted"/>
<dbReference type="EMBL" id="LGYO01000013">
    <property type="protein sequence ID" value="KNZ42424.1"/>
    <property type="molecule type" value="Genomic_DNA"/>
</dbReference>
<accession>A0A0L6U1P3</accession>
<evidence type="ECO:0000313" key="1">
    <source>
        <dbReference type="EMBL" id="KNZ42424.1"/>
    </source>
</evidence>
<dbReference type="RefSeq" id="WP_050739585.1">
    <property type="nucleotide sequence ID" value="NZ_LGYO01000013.1"/>
</dbReference>
<dbReference type="STRING" id="52689.AKG39_06580"/>
<dbReference type="OrthoDB" id="2665969at2"/>
<dbReference type="AlphaFoldDB" id="A0A0L6U1P3"/>
<name>A0A0L6U1P3_9FIRM</name>
<organism evidence="1 2">
    <name type="scientific">Acetobacterium bakii</name>
    <dbReference type="NCBI Taxonomy" id="52689"/>
    <lineage>
        <taxon>Bacteria</taxon>
        <taxon>Bacillati</taxon>
        <taxon>Bacillota</taxon>
        <taxon>Clostridia</taxon>
        <taxon>Eubacteriales</taxon>
        <taxon>Eubacteriaceae</taxon>
        <taxon>Acetobacterium</taxon>
    </lineage>
</organism>
<gene>
    <name evidence="1" type="ORF">AKG39_06580</name>
</gene>
<dbReference type="Proteomes" id="UP000036873">
    <property type="component" value="Unassembled WGS sequence"/>
</dbReference>
<dbReference type="Gene3D" id="3.40.50.300">
    <property type="entry name" value="P-loop containing nucleotide triphosphate hydrolases"/>
    <property type="match status" value="1"/>
</dbReference>
<reference evidence="2" key="1">
    <citation type="submission" date="2015-07" db="EMBL/GenBank/DDBJ databases">
        <title>Draft genome sequence of Acetobacterium bakii DSM 8293, a potential psychrophilic chemical producer through syngas fermentation.</title>
        <authorList>
            <person name="Song Y."/>
            <person name="Hwang S."/>
            <person name="Cho B.-K."/>
        </authorList>
    </citation>
    <scope>NUCLEOTIDE SEQUENCE [LARGE SCALE GENOMIC DNA]</scope>
    <source>
        <strain evidence="2">DSM 8239</strain>
    </source>
</reference>
<sequence>MLIYVTSTQNNGIFDFLNTKATGMPIKKFIGDYELSAFVDNDLSKFPSYRYLAVDLECIMDMPEGLFKAVEAINDWFELRLIIFAREIKPELKQELINREVYNIITGDPREYEELIKKAVSRNGITYQDHLLKDEIHDVVAIEQPPIAEVIRKPSMEETITIDELPLQEVINEEGERVERFICVAGSQRRTGTTTTAIQLANYLANQGKMVAYIEVNDHHHLKSIIEAYRMKKEEIEDGEWYQTKGVDYFYQDGTLMKTYDYIIGDIGVLSEDVIDVFETGDIKILCGAGKCFERNALNAVLELNRDHSIEDANLILNFIAPEEQMILNGFFPAAQFTGYTPNLMGWSVNKELFKSLLKINE</sequence>